<dbReference type="RefSeq" id="WP_190239649.1">
    <property type="nucleotide sequence ID" value="NZ_QFGA01000001.1"/>
</dbReference>
<dbReference type="AlphaFoldDB" id="A0A4Y7RHS8"/>
<gene>
    <name evidence="2" type="ORF">Psch_01422</name>
</gene>
<reference evidence="2 3" key="1">
    <citation type="journal article" date="2018" name="Environ. Microbiol.">
        <title>Novel energy conservation strategies and behaviour of Pelotomaculum schinkii driving syntrophic propionate catabolism.</title>
        <authorList>
            <person name="Hidalgo-Ahumada C.A.P."/>
            <person name="Nobu M.K."/>
            <person name="Narihiro T."/>
            <person name="Tamaki H."/>
            <person name="Liu W.T."/>
            <person name="Kamagata Y."/>
            <person name="Stams A.J.M."/>
            <person name="Imachi H."/>
            <person name="Sousa D.Z."/>
        </authorList>
    </citation>
    <scope>NUCLEOTIDE SEQUENCE [LARGE SCALE GENOMIC DNA]</scope>
    <source>
        <strain evidence="2 3">HH</strain>
    </source>
</reference>
<organism evidence="2 3">
    <name type="scientific">Pelotomaculum schinkii</name>
    <dbReference type="NCBI Taxonomy" id="78350"/>
    <lineage>
        <taxon>Bacteria</taxon>
        <taxon>Bacillati</taxon>
        <taxon>Bacillota</taxon>
        <taxon>Clostridia</taxon>
        <taxon>Eubacteriales</taxon>
        <taxon>Desulfotomaculaceae</taxon>
        <taxon>Pelotomaculum</taxon>
    </lineage>
</organism>
<feature type="compositionally biased region" description="Polar residues" evidence="1">
    <location>
        <begin position="1"/>
        <end position="13"/>
    </location>
</feature>
<dbReference type="EMBL" id="QFGA01000001">
    <property type="protein sequence ID" value="TEB07867.1"/>
    <property type="molecule type" value="Genomic_DNA"/>
</dbReference>
<evidence type="ECO:0000256" key="1">
    <source>
        <dbReference type="SAM" id="MobiDB-lite"/>
    </source>
</evidence>
<dbReference type="Proteomes" id="UP000298324">
    <property type="component" value="Unassembled WGS sequence"/>
</dbReference>
<accession>A0A4Y7RHS8</accession>
<keyword evidence="3" id="KW-1185">Reference proteome</keyword>
<proteinExistence type="predicted"/>
<sequence>MSTSNGQNGSDTSNRPHIDYTDKDYDSLRDAMLALATEKLPGWTDHSANDPGVVLLELFAYMGDLILYYQDRIANESFLDTAVERSSVINLLRLIGYELRPPQPASVDLTLLFKPDIKTDAGTVTIDDKAEFKTTAGPAGGDPVSFRYVRQPLTIDLQLLPLIQHTDGKTYRCYDSLPVIQVDSVQEKEIVGSSDNSSGQRFRLAGTPLIVDSLEVYVDGEKWERRETLFYSDSAGKHYVVRRDESDVSWIEFGDGNFGSIPRKGSNNITASYRTGGGIKGNIPKNSIFKVSAIGDPGSNLQLVFNPNASSGGMEREDCAQAVLRGPQLFRARSRAVTGEDYEAYARDFGVAKVRAQAANWNTVELYVAPAGGGKPSDTLKEDLRLYFEDKRMLTTIIEVKDPVYVDVMIEGDLFIKPQYFRDSVRQRVEDAVNRLLAFENVDFARVLYVSKVYEVIEAIEGVEGVTISGFERVTPPPEGLDPKPVWGVLRFDWNEIPYLSGINFKSVTGGQSGR</sequence>
<evidence type="ECO:0000313" key="3">
    <source>
        <dbReference type="Proteomes" id="UP000298324"/>
    </source>
</evidence>
<protein>
    <submittedName>
        <fullName evidence="2">Baseplate J-like protein</fullName>
    </submittedName>
</protein>
<comment type="caution">
    <text evidence="2">The sequence shown here is derived from an EMBL/GenBank/DDBJ whole genome shotgun (WGS) entry which is preliminary data.</text>
</comment>
<name>A0A4Y7RHS8_9FIRM</name>
<feature type="region of interest" description="Disordered" evidence="1">
    <location>
        <begin position="1"/>
        <end position="20"/>
    </location>
</feature>
<evidence type="ECO:0000313" key="2">
    <source>
        <dbReference type="EMBL" id="TEB07867.1"/>
    </source>
</evidence>